<name>A0A6I4VQH2_9BACL</name>
<feature type="compositionally biased region" description="Polar residues" evidence="1">
    <location>
        <begin position="136"/>
        <end position="148"/>
    </location>
</feature>
<feature type="region of interest" description="Disordered" evidence="1">
    <location>
        <begin position="128"/>
        <end position="148"/>
    </location>
</feature>
<dbReference type="AlphaFoldDB" id="A0A6I4VQH2"/>
<dbReference type="Pfam" id="PF09579">
    <property type="entry name" value="Spore_YtfJ"/>
    <property type="match status" value="1"/>
</dbReference>
<sequence>MQTAMENLRDMVDVNTIIGAPVETPDGQVIIPVSKVGFGFAAGGSEFSAGTKKPKTNGNGNGNHESGKADAKHYPFGGGSGGGVSITPVAFIVVGEPGIRLLSMDGNAHLIDRIFDLAPNIFNKFSPKKKAEVSGTGDTAPQTPIDNL</sequence>
<protein>
    <submittedName>
        <fullName evidence="2">Sporulation protein YtfJ</fullName>
    </submittedName>
</protein>
<evidence type="ECO:0000313" key="2">
    <source>
        <dbReference type="EMBL" id="MXQ52206.1"/>
    </source>
</evidence>
<evidence type="ECO:0000313" key="3">
    <source>
        <dbReference type="Proteomes" id="UP000430692"/>
    </source>
</evidence>
<organism evidence="2 3">
    <name type="scientific">Shimazuella alba</name>
    <dbReference type="NCBI Taxonomy" id="2690964"/>
    <lineage>
        <taxon>Bacteria</taxon>
        <taxon>Bacillati</taxon>
        <taxon>Bacillota</taxon>
        <taxon>Bacilli</taxon>
        <taxon>Bacillales</taxon>
        <taxon>Thermoactinomycetaceae</taxon>
        <taxon>Shimazuella</taxon>
    </lineage>
</organism>
<dbReference type="PANTHER" id="PTHR39162:SF1">
    <property type="entry name" value="SPORULATION PROTEIN YTFJ"/>
    <property type="match status" value="1"/>
</dbReference>
<comment type="caution">
    <text evidence="2">The sequence shown here is derived from an EMBL/GenBank/DDBJ whole genome shotgun (WGS) entry which is preliminary data.</text>
</comment>
<dbReference type="EMBL" id="WUUL01000001">
    <property type="protein sequence ID" value="MXQ52206.1"/>
    <property type="molecule type" value="Genomic_DNA"/>
</dbReference>
<accession>A0A6I4VQH2</accession>
<dbReference type="RefSeq" id="WP_160799655.1">
    <property type="nucleotide sequence ID" value="NZ_WUUL01000001.1"/>
</dbReference>
<dbReference type="NCBIfam" id="TIGR02874">
    <property type="entry name" value="spore_ytfJ"/>
    <property type="match status" value="1"/>
</dbReference>
<dbReference type="InterPro" id="IPR014229">
    <property type="entry name" value="Spore_YtfJ"/>
</dbReference>
<dbReference type="PANTHER" id="PTHR39162">
    <property type="entry name" value="GLL3345 PROTEIN"/>
    <property type="match status" value="1"/>
</dbReference>
<dbReference type="Proteomes" id="UP000430692">
    <property type="component" value="Unassembled WGS sequence"/>
</dbReference>
<gene>
    <name evidence="2" type="primary">ytfJ</name>
    <name evidence="2" type="ORF">GSM42_00265</name>
</gene>
<keyword evidence="3" id="KW-1185">Reference proteome</keyword>
<feature type="region of interest" description="Disordered" evidence="1">
    <location>
        <begin position="47"/>
        <end position="74"/>
    </location>
</feature>
<reference evidence="2 3" key="1">
    <citation type="submission" date="2019-12" db="EMBL/GenBank/DDBJ databases">
        <title>Whole-genome analyses of novel actinobacteria.</title>
        <authorList>
            <person name="Sahin N."/>
            <person name="Saygin H."/>
        </authorList>
    </citation>
    <scope>NUCLEOTIDE SEQUENCE [LARGE SCALE GENOMIC DNA]</scope>
    <source>
        <strain evidence="2 3">KC615</strain>
    </source>
</reference>
<dbReference type="PIRSF" id="PIRSF021377">
    <property type="entry name" value="YtfJ"/>
    <property type="match status" value="1"/>
</dbReference>
<proteinExistence type="predicted"/>
<evidence type="ECO:0000256" key="1">
    <source>
        <dbReference type="SAM" id="MobiDB-lite"/>
    </source>
</evidence>